<reference evidence="6" key="2">
    <citation type="submission" date="2025-08" db="UniProtKB">
        <authorList>
            <consortium name="RefSeq"/>
        </authorList>
    </citation>
    <scope>IDENTIFICATION</scope>
</reference>
<gene>
    <name evidence="6" type="primary">LOC121208064</name>
</gene>
<keyword evidence="2" id="KW-0808">Transferase</keyword>
<dbReference type="GO" id="GO:0008168">
    <property type="term" value="F:methyltransferase activity"/>
    <property type="evidence" value="ECO:0007669"/>
    <property type="project" value="UniProtKB-KW"/>
</dbReference>
<organism evidence="5 6">
    <name type="scientific">Gossypium hirsutum</name>
    <name type="common">Upland cotton</name>
    <name type="synonym">Gossypium mexicanum</name>
    <dbReference type="NCBI Taxonomy" id="3635"/>
    <lineage>
        <taxon>Eukaryota</taxon>
        <taxon>Viridiplantae</taxon>
        <taxon>Streptophyta</taxon>
        <taxon>Embryophyta</taxon>
        <taxon>Tracheophyta</taxon>
        <taxon>Spermatophyta</taxon>
        <taxon>Magnoliopsida</taxon>
        <taxon>eudicotyledons</taxon>
        <taxon>Gunneridae</taxon>
        <taxon>Pentapetalae</taxon>
        <taxon>rosids</taxon>
        <taxon>malvids</taxon>
        <taxon>Malvales</taxon>
        <taxon>Malvaceae</taxon>
        <taxon>Malvoideae</taxon>
        <taxon>Gossypium</taxon>
    </lineage>
</organism>
<dbReference type="SUPFAM" id="SSF53335">
    <property type="entry name" value="S-adenosyl-L-methionine-dependent methyltransferases"/>
    <property type="match status" value="1"/>
</dbReference>
<protein>
    <submittedName>
        <fullName evidence="6">Probable methyltransferase TCM_000331</fullName>
    </submittedName>
</protein>
<dbReference type="RefSeq" id="XP_040934512.1">
    <property type="nucleotide sequence ID" value="XM_041078578.1"/>
</dbReference>
<evidence type="ECO:0000313" key="6">
    <source>
        <dbReference type="RefSeq" id="XP_040934512.1"/>
    </source>
</evidence>
<accession>A0ABM2YVJ4</accession>
<dbReference type="GO" id="GO:0032259">
    <property type="term" value="P:methylation"/>
    <property type="evidence" value="ECO:0007669"/>
    <property type="project" value="UniProtKB-KW"/>
</dbReference>
<dbReference type="InterPro" id="IPR029063">
    <property type="entry name" value="SAM-dependent_MTases_sf"/>
</dbReference>
<name>A0ABM2YVJ4_GOSHI</name>
<evidence type="ECO:0000256" key="4">
    <source>
        <dbReference type="ARBA" id="ARBA00022842"/>
    </source>
</evidence>
<keyword evidence="5" id="KW-1185">Reference proteome</keyword>
<dbReference type="Gene3D" id="3.40.50.150">
    <property type="entry name" value="Vaccinia Virus protein VP39"/>
    <property type="match status" value="1"/>
</dbReference>
<dbReference type="Proteomes" id="UP000818029">
    <property type="component" value="Chromosome A10"/>
</dbReference>
<evidence type="ECO:0000256" key="1">
    <source>
        <dbReference type="ARBA" id="ARBA00022603"/>
    </source>
</evidence>
<dbReference type="Gene3D" id="1.10.1200.270">
    <property type="entry name" value="Methyltransferase, alpha-helical capping domain"/>
    <property type="match status" value="1"/>
</dbReference>
<dbReference type="InterPro" id="IPR005299">
    <property type="entry name" value="MeTrfase_7"/>
</dbReference>
<evidence type="ECO:0000256" key="3">
    <source>
        <dbReference type="ARBA" id="ARBA00022723"/>
    </source>
</evidence>
<evidence type="ECO:0000256" key="2">
    <source>
        <dbReference type="ARBA" id="ARBA00022679"/>
    </source>
</evidence>
<keyword evidence="1 6" id="KW-0489">Methyltransferase</keyword>
<dbReference type="InterPro" id="IPR042086">
    <property type="entry name" value="MeTrfase_capping"/>
</dbReference>
<evidence type="ECO:0000313" key="5">
    <source>
        <dbReference type="Proteomes" id="UP000818029"/>
    </source>
</evidence>
<dbReference type="GeneID" id="121208064"/>
<reference evidence="5" key="1">
    <citation type="journal article" date="2020" name="Nat. Genet.">
        <title>Genomic diversifications of five Gossypium allopolyploid species and their impact on cotton improvement.</title>
        <authorList>
            <person name="Chen Z.J."/>
            <person name="Sreedasyam A."/>
            <person name="Ando A."/>
            <person name="Song Q."/>
            <person name="De Santiago L.M."/>
            <person name="Hulse-Kemp A.M."/>
            <person name="Ding M."/>
            <person name="Ye W."/>
            <person name="Kirkbride R.C."/>
            <person name="Jenkins J."/>
            <person name="Plott C."/>
            <person name="Lovell J."/>
            <person name="Lin Y.M."/>
            <person name="Vaughn R."/>
            <person name="Liu B."/>
            <person name="Simpson S."/>
            <person name="Scheffler B.E."/>
            <person name="Wen L."/>
            <person name="Saski C.A."/>
            <person name="Grover C.E."/>
            <person name="Hu G."/>
            <person name="Conover J.L."/>
            <person name="Carlson J.W."/>
            <person name="Shu S."/>
            <person name="Boston L.B."/>
            <person name="Williams M."/>
            <person name="Peterson D.G."/>
            <person name="McGee K."/>
            <person name="Jones D.C."/>
            <person name="Wendel J.F."/>
            <person name="Stelly D.M."/>
            <person name="Grimwood J."/>
            <person name="Schmutz J."/>
        </authorList>
    </citation>
    <scope>NUCLEOTIDE SEQUENCE [LARGE SCALE GENOMIC DNA]</scope>
    <source>
        <strain evidence="5">cv. TM-1</strain>
    </source>
</reference>
<proteinExistence type="predicted"/>
<dbReference type="PANTHER" id="PTHR31009">
    <property type="entry name" value="S-ADENOSYL-L-METHIONINE:CARBOXYL METHYLTRANSFERASE FAMILY PROTEIN"/>
    <property type="match status" value="1"/>
</dbReference>
<keyword evidence="3" id="KW-0479">Metal-binding</keyword>
<dbReference type="Pfam" id="PF03492">
    <property type="entry name" value="Methyltransf_7"/>
    <property type="match status" value="1"/>
</dbReference>
<sequence>MLRRYRSDSAHVMPVAEIDVKTDLTFEDEPVQILARDVKVLRRKSVPLVKVLWRNHGREEATWESEEAMQQQYPHLFGPKTDYPKIEAEKVLRMNAANHEISYADNSVFQKQIILKIRPIIEESITDAFKKIVPICMKVADLGCSSGPNTFMAIWHIIETVHGICQQEQLKLPEFEVLLNDLPENDFNFVFKSVPGFYEKLKKERGDMLQKRCFIGGVAGSFYHRLFPTRSVHFIHSSYSLHWLSKPPVGLENNKGNVYMARSSPPNVFKAYADQFQKDFTNFLSLRSKETIPQGRMVLTFLARKNQNTSTEDYGLELLTKSLLDLVDEGVVKEADVDSFNLPLYTPCKEEVAEIIEREGSFEIKELQVFVVEANCSSREELLGSKDIWVQKGKKFANASRAVFEPIICSHFGDAIIDKLYTRFATLAANAITYSMDHKTLNIVVSLTKKDFYQ</sequence>
<keyword evidence="4" id="KW-0460">Magnesium</keyword>